<keyword evidence="2" id="KW-1185">Reference proteome</keyword>
<sequence length="92" mass="10951">MTRQRHLNNEELAVETDIAPNKIRAWIRSGKFKIYDYPNLADNCDLCRAPIRSGKLCYSCTTRIKDDVEKVYQQERLMRERLRQANAYISRK</sequence>
<name>A0A398CP21_9BACL</name>
<protein>
    <submittedName>
        <fullName evidence="1">Uncharacterized protein</fullName>
    </submittedName>
</protein>
<evidence type="ECO:0000313" key="1">
    <source>
        <dbReference type="EMBL" id="RIE04313.1"/>
    </source>
</evidence>
<organism evidence="1 2">
    <name type="scientific">Cohnella faecalis</name>
    <dbReference type="NCBI Taxonomy" id="2315694"/>
    <lineage>
        <taxon>Bacteria</taxon>
        <taxon>Bacillati</taxon>
        <taxon>Bacillota</taxon>
        <taxon>Bacilli</taxon>
        <taxon>Bacillales</taxon>
        <taxon>Paenibacillaceae</taxon>
        <taxon>Cohnella</taxon>
    </lineage>
</organism>
<dbReference type="AlphaFoldDB" id="A0A398CP21"/>
<accession>A0A398CP21</accession>
<reference evidence="1 2" key="1">
    <citation type="submission" date="2018-09" db="EMBL/GenBank/DDBJ databases">
        <title>Cohnella cavernae sp. nov., isolated from a karst cave.</title>
        <authorList>
            <person name="Zhu H."/>
        </authorList>
    </citation>
    <scope>NUCLEOTIDE SEQUENCE [LARGE SCALE GENOMIC DNA]</scope>
    <source>
        <strain evidence="1 2">K2E09-144</strain>
    </source>
</reference>
<dbReference type="EMBL" id="QXJM01000027">
    <property type="protein sequence ID" value="RIE04313.1"/>
    <property type="molecule type" value="Genomic_DNA"/>
</dbReference>
<proteinExistence type="predicted"/>
<dbReference type="Proteomes" id="UP000266340">
    <property type="component" value="Unassembled WGS sequence"/>
</dbReference>
<gene>
    <name evidence="1" type="ORF">D3H35_06805</name>
</gene>
<evidence type="ECO:0000313" key="2">
    <source>
        <dbReference type="Proteomes" id="UP000266340"/>
    </source>
</evidence>
<comment type="caution">
    <text evidence="1">The sequence shown here is derived from an EMBL/GenBank/DDBJ whole genome shotgun (WGS) entry which is preliminary data.</text>
</comment>